<dbReference type="STRING" id="158607.A0A2P5I7T1"/>
<dbReference type="InParanoid" id="A0A2P5I7T1"/>
<evidence type="ECO:0000313" key="1">
    <source>
        <dbReference type="EMBL" id="POS78568.1"/>
    </source>
</evidence>
<dbReference type="OrthoDB" id="5239982at2759"/>
<comment type="caution">
    <text evidence="1">The sequence shown here is derived from an EMBL/GenBank/DDBJ whole genome shotgun (WGS) entry which is preliminary data.</text>
</comment>
<dbReference type="Proteomes" id="UP000094444">
    <property type="component" value="Unassembled WGS sequence"/>
</dbReference>
<dbReference type="AlphaFoldDB" id="A0A2P5I7T1"/>
<sequence>MPSASNKTGVNFGYITTTCSLNSTSTTIGAEGGAARYACDNSAVNFIWQNKKLTMIELACPTSPVQYDTSGSWIPSLTCKDTTNGGVECVTNSTTFQGQFTSIQPLKPGGGRGGPGPTRLIRLHELEISTSGEEAL</sequence>
<evidence type="ECO:0000313" key="2">
    <source>
        <dbReference type="Proteomes" id="UP000094444"/>
    </source>
</evidence>
<protein>
    <submittedName>
        <fullName evidence="1">Uncharacterized protein</fullName>
    </submittedName>
</protein>
<accession>A0A2P5I7T1</accession>
<proteinExistence type="predicted"/>
<dbReference type="EMBL" id="MAVT02000176">
    <property type="protein sequence ID" value="POS78568.1"/>
    <property type="molecule type" value="Genomic_DNA"/>
</dbReference>
<keyword evidence="2" id="KW-1185">Reference proteome</keyword>
<reference evidence="1" key="1">
    <citation type="submission" date="2017-09" db="EMBL/GenBank/DDBJ databases">
        <title>Polyketide synthases of a Diaporthe helianthi virulent isolate.</title>
        <authorList>
            <person name="Baroncelli R."/>
        </authorList>
    </citation>
    <scope>NUCLEOTIDE SEQUENCE [LARGE SCALE GENOMIC DNA]</scope>
    <source>
        <strain evidence="1">7/96</strain>
    </source>
</reference>
<gene>
    <name evidence="1" type="ORF">DHEL01_v203033</name>
</gene>
<name>A0A2P5I7T1_DIAHE</name>
<organism evidence="1 2">
    <name type="scientific">Diaporthe helianthi</name>
    <dbReference type="NCBI Taxonomy" id="158607"/>
    <lineage>
        <taxon>Eukaryota</taxon>
        <taxon>Fungi</taxon>
        <taxon>Dikarya</taxon>
        <taxon>Ascomycota</taxon>
        <taxon>Pezizomycotina</taxon>
        <taxon>Sordariomycetes</taxon>
        <taxon>Sordariomycetidae</taxon>
        <taxon>Diaporthales</taxon>
        <taxon>Diaporthaceae</taxon>
        <taxon>Diaporthe</taxon>
    </lineage>
</organism>